<dbReference type="InterPro" id="IPR040221">
    <property type="entry name" value="CDCA7/CDA7L"/>
</dbReference>
<organism evidence="14 15">
    <name type="scientific">Micractinium conductrix</name>
    <dbReference type="NCBI Taxonomy" id="554055"/>
    <lineage>
        <taxon>Eukaryota</taxon>
        <taxon>Viridiplantae</taxon>
        <taxon>Chlorophyta</taxon>
        <taxon>core chlorophytes</taxon>
        <taxon>Trebouxiophyceae</taxon>
        <taxon>Chlorellales</taxon>
        <taxon>Chlorellaceae</taxon>
        <taxon>Chlorella clade</taxon>
        <taxon>Micractinium</taxon>
    </lineage>
</organism>
<feature type="region of interest" description="Disordered" evidence="12">
    <location>
        <begin position="633"/>
        <end position="758"/>
    </location>
</feature>
<sequence>MPKPKGSGSSAPALQGADPVPEADVGAVPASQQPEGGPPAKKRRNNNPGVRVQGGRVYDSETGTTCHQCRQKTVETKAKCTACTLYFCPKCLGNRYQEGVEAANAAGDWRCPRCRGECNCSNCRKKQGMQATGQLAQIAKKAGFNSVRDLLVKNPNAKAIHLPRAPSGAGTDEAGAAPAPRKRSAKRKAARDAAAAAEQELIDDEALPPRVAPMPEAHPLAVHKAAAVGGSRRQRGVGAWAVGLPEVVAVPEGQAGAELAVVLEFLQVFGPKLQMRATCLAAFAAELLQPAVGGDVQPLCPSAEESLVGAVHCRLLEVVRAYWNVKGAVGAAAWHRLMRAYYAASQLGQAQALALRWQHGPPAVAGEIFHRPPAAVERAEEGEVEAGGGAAEPELAAEEGAAALGAAPAAQVDYPGGSYWAVPAEARVGMLHALVHDALECAEMREMIEGSMGDAMDEEKERRQQLAGMRKEAREAIARERDQQIALLVASADASGLTLEQQQQMLEEARQRAEAAATTAAAAKVKALTEKVHPPTVRAAVAGSDRDGRRYLQLQVAVLLTGEGGVVVQSCGADATCGAADAAGSSADAPPREGLACYPSSSLPEVAAALHPQGRCEGPLRAALAHAFKLPTTEPAAAGGDPATQPAATVAADEEAAEEAASAEAPAAAQPEAAPAGGQRKRKAAGRGKSSSISPSVEASSVGDVPAPAGKHSRQGSEEGSSAERAAPKRQRAGAPRAAPAPAKPAAGTVAKRGVRRSARWQRWRTVPAVALRISSFLNLLTVQTPASLQRRSPSGGTADRGVLAFAARLAPASGAPARLLQSFLGLGLPPALDAGGHPQRRCHCVLAALQFWCGVALLALREAAAFAPHSAARLRALLAQRRRDERDEHRHYTRAAAAVRRSRAARQGVPLSALSSCSSAPSSPDADEEAAAVALQAAALASAPAPPGLLLAGEWQWEAAHHAAAALRTLRTWRSLPLLAAACLFYSLHVLTFA</sequence>
<dbReference type="Pfam" id="PF10497">
    <property type="entry name" value="zf-4CXXC_R1"/>
    <property type="match status" value="1"/>
</dbReference>
<feature type="region of interest" description="Disordered" evidence="12">
    <location>
        <begin position="1"/>
        <end position="57"/>
    </location>
</feature>
<reference evidence="14 15" key="1">
    <citation type="journal article" date="2018" name="Plant J.">
        <title>Genome sequences of Chlorella sorokiniana UTEX 1602 and Micractinium conductrix SAG 241.80: implications to maltose excretion by a green alga.</title>
        <authorList>
            <person name="Arriola M.B."/>
            <person name="Velmurugan N."/>
            <person name="Zhang Y."/>
            <person name="Plunkett M.H."/>
            <person name="Hondzo H."/>
            <person name="Barney B.M."/>
        </authorList>
    </citation>
    <scope>NUCLEOTIDE SEQUENCE [LARGE SCALE GENOMIC DNA]</scope>
    <source>
        <strain evidence="14 15">SAG 241.80</strain>
    </source>
</reference>
<comment type="caution">
    <text evidence="14">The sequence shown here is derived from an EMBL/GenBank/DDBJ whole genome shotgun (WGS) entry which is preliminary data.</text>
</comment>
<dbReference type="AlphaFoldDB" id="A0A2P6V0B1"/>
<evidence type="ECO:0000256" key="7">
    <source>
        <dbReference type="ARBA" id="ARBA00023015"/>
    </source>
</evidence>
<keyword evidence="7" id="KW-0805">Transcription regulation</keyword>
<evidence type="ECO:0000259" key="13">
    <source>
        <dbReference type="PROSITE" id="PS50089"/>
    </source>
</evidence>
<dbReference type="PANTHER" id="PTHR31169:SF8">
    <property type="entry name" value="ZINC-FINGER DOMAIN OF MONOAMINE-OXIDASE A REPRESSOR R1 PROTEIN"/>
    <property type="match status" value="1"/>
</dbReference>
<dbReference type="OrthoDB" id="514596at2759"/>
<dbReference type="PROSITE" id="PS50089">
    <property type="entry name" value="ZF_RING_2"/>
    <property type="match status" value="1"/>
</dbReference>
<evidence type="ECO:0000256" key="1">
    <source>
        <dbReference type="ARBA" id="ARBA00004123"/>
    </source>
</evidence>
<name>A0A2P6V0B1_9CHLO</name>
<dbReference type="InterPro" id="IPR018866">
    <property type="entry name" value="Znf-4CXXC_R1"/>
</dbReference>
<evidence type="ECO:0000256" key="3">
    <source>
        <dbReference type="ARBA" id="ARBA00022490"/>
    </source>
</evidence>
<dbReference type="PANTHER" id="PTHR31169">
    <property type="entry name" value="OS05G0300700 PROTEIN"/>
    <property type="match status" value="1"/>
</dbReference>
<evidence type="ECO:0000256" key="4">
    <source>
        <dbReference type="ARBA" id="ARBA00022499"/>
    </source>
</evidence>
<evidence type="ECO:0000256" key="2">
    <source>
        <dbReference type="ARBA" id="ARBA00004496"/>
    </source>
</evidence>
<accession>A0A2P6V0B1</accession>
<dbReference type="GO" id="GO:0005737">
    <property type="term" value="C:cytoplasm"/>
    <property type="evidence" value="ECO:0007669"/>
    <property type="project" value="UniProtKB-SubCell"/>
</dbReference>
<evidence type="ECO:0000313" key="14">
    <source>
        <dbReference type="EMBL" id="PSC67530.1"/>
    </source>
</evidence>
<proteinExistence type="predicted"/>
<dbReference type="GO" id="GO:0006355">
    <property type="term" value="P:regulation of DNA-templated transcription"/>
    <property type="evidence" value="ECO:0007669"/>
    <property type="project" value="InterPro"/>
</dbReference>
<keyword evidence="10 14" id="KW-0479">Metal-binding</keyword>
<dbReference type="EMBL" id="LHPF02000056">
    <property type="protein sequence ID" value="PSC67530.1"/>
    <property type="molecule type" value="Genomic_DNA"/>
</dbReference>
<keyword evidence="11" id="KW-0175">Coiled coil</keyword>
<evidence type="ECO:0000256" key="10">
    <source>
        <dbReference type="PROSITE-ProRule" id="PRU00175"/>
    </source>
</evidence>
<feature type="compositionally biased region" description="Low complexity" evidence="12">
    <location>
        <begin position="659"/>
        <end position="678"/>
    </location>
</feature>
<feature type="region of interest" description="Disordered" evidence="12">
    <location>
        <begin position="158"/>
        <end position="213"/>
    </location>
</feature>
<keyword evidence="9" id="KW-0539">Nucleus</keyword>
<evidence type="ECO:0000256" key="9">
    <source>
        <dbReference type="ARBA" id="ARBA00023242"/>
    </source>
</evidence>
<dbReference type="Proteomes" id="UP000239649">
    <property type="component" value="Unassembled WGS sequence"/>
</dbReference>
<evidence type="ECO:0000256" key="6">
    <source>
        <dbReference type="ARBA" id="ARBA00022843"/>
    </source>
</evidence>
<dbReference type="GO" id="GO:0005634">
    <property type="term" value="C:nucleus"/>
    <property type="evidence" value="ECO:0007669"/>
    <property type="project" value="UniProtKB-SubCell"/>
</dbReference>
<keyword evidence="10 14" id="KW-0862">Zinc</keyword>
<evidence type="ECO:0000256" key="12">
    <source>
        <dbReference type="SAM" id="MobiDB-lite"/>
    </source>
</evidence>
<feature type="compositionally biased region" description="Low complexity" evidence="12">
    <location>
        <begin position="687"/>
        <end position="701"/>
    </location>
</feature>
<gene>
    <name evidence="14" type="ORF">C2E20_8814</name>
</gene>
<feature type="coiled-coil region" evidence="11">
    <location>
        <begin position="456"/>
        <end position="526"/>
    </location>
</feature>
<dbReference type="STRING" id="554055.A0A2P6V0B1"/>
<evidence type="ECO:0000313" key="15">
    <source>
        <dbReference type="Proteomes" id="UP000239649"/>
    </source>
</evidence>
<keyword evidence="3" id="KW-0963">Cytoplasm</keyword>
<keyword evidence="6" id="KW-0832">Ubl conjugation</keyword>
<evidence type="ECO:0000256" key="11">
    <source>
        <dbReference type="SAM" id="Coils"/>
    </source>
</evidence>
<protein>
    <submittedName>
        <fullName evidence="14">Zinc-finger domain of monoamine-oxidase A repressor R1</fullName>
    </submittedName>
</protein>
<keyword evidence="15" id="KW-1185">Reference proteome</keyword>
<keyword evidence="8" id="KW-0804">Transcription</keyword>
<feature type="domain" description="RING-type" evidence="13">
    <location>
        <begin position="66"/>
        <end position="115"/>
    </location>
</feature>
<evidence type="ECO:0000256" key="8">
    <source>
        <dbReference type="ARBA" id="ARBA00023163"/>
    </source>
</evidence>
<keyword evidence="10 14" id="KW-0863">Zinc-finger</keyword>
<keyword evidence="5" id="KW-0597">Phosphoprotein</keyword>
<feature type="compositionally biased region" description="Low complexity" evidence="12">
    <location>
        <begin position="733"/>
        <end position="748"/>
    </location>
</feature>
<keyword evidence="4" id="KW-1017">Isopeptide bond</keyword>
<comment type="subcellular location">
    <subcellularLocation>
        <location evidence="2">Cytoplasm</location>
    </subcellularLocation>
    <subcellularLocation>
        <location evidence="1">Nucleus</location>
    </subcellularLocation>
</comment>
<dbReference type="InterPro" id="IPR001841">
    <property type="entry name" value="Znf_RING"/>
</dbReference>
<feature type="compositionally biased region" description="Basic residues" evidence="12">
    <location>
        <begin position="180"/>
        <end position="189"/>
    </location>
</feature>
<evidence type="ECO:0000256" key="5">
    <source>
        <dbReference type="ARBA" id="ARBA00022553"/>
    </source>
</evidence>
<dbReference type="GO" id="GO:0008270">
    <property type="term" value="F:zinc ion binding"/>
    <property type="evidence" value="ECO:0007669"/>
    <property type="project" value="UniProtKB-KW"/>
</dbReference>